<evidence type="ECO:0000256" key="2">
    <source>
        <dbReference type="ARBA" id="ARBA00061659"/>
    </source>
</evidence>
<proteinExistence type="inferred from homology"/>
<dbReference type="InParanoid" id="A0A6I9TSE0"/>
<dbReference type="FunCoup" id="A0A6I9TSE0">
    <property type="interactions" value="20"/>
</dbReference>
<dbReference type="GO" id="GO:0009451">
    <property type="term" value="P:RNA modification"/>
    <property type="evidence" value="ECO:0007669"/>
    <property type="project" value="InterPro"/>
</dbReference>
<keyword evidence="4" id="KW-1185">Reference proteome</keyword>
<dbReference type="PANTHER" id="PTHR47926:SF487">
    <property type="entry name" value="REPEAT (TPR)-LIKE SUPERFAMILY PROTEIN, PUTATIVE-RELATED"/>
    <property type="match status" value="1"/>
</dbReference>
<evidence type="ECO:0000313" key="5">
    <source>
        <dbReference type="RefSeq" id="XP_011089506.1"/>
    </source>
</evidence>
<dbReference type="PANTHER" id="PTHR47926">
    <property type="entry name" value="PENTATRICOPEPTIDE REPEAT-CONTAINING PROTEIN"/>
    <property type="match status" value="1"/>
</dbReference>
<evidence type="ECO:0000256" key="3">
    <source>
        <dbReference type="PROSITE-ProRule" id="PRU00708"/>
    </source>
</evidence>
<evidence type="ECO:0000313" key="4">
    <source>
        <dbReference type="Proteomes" id="UP000504604"/>
    </source>
</evidence>
<reference evidence="5" key="1">
    <citation type="submission" date="2025-08" db="UniProtKB">
        <authorList>
            <consortium name="RefSeq"/>
        </authorList>
    </citation>
    <scope>IDENTIFICATION</scope>
</reference>
<dbReference type="PROSITE" id="PS51375">
    <property type="entry name" value="PPR"/>
    <property type="match status" value="7"/>
</dbReference>
<organism evidence="4 5">
    <name type="scientific">Sesamum indicum</name>
    <name type="common">Oriental sesame</name>
    <name type="synonym">Sesamum orientale</name>
    <dbReference type="NCBI Taxonomy" id="4182"/>
    <lineage>
        <taxon>Eukaryota</taxon>
        <taxon>Viridiplantae</taxon>
        <taxon>Streptophyta</taxon>
        <taxon>Embryophyta</taxon>
        <taxon>Tracheophyta</taxon>
        <taxon>Spermatophyta</taxon>
        <taxon>Magnoliopsida</taxon>
        <taxon>eudicotyledons</taxon>
        <taxon>Gunneridae</taxon>
        <taxon>Pentapetalae</taxon>
        <taxon>asterids</taxon>
        <taxon>lamiids</taxon>
        <taxon>Lamiales</taxon>
        <taxon>Pedaliaceae</taxon>
        <taxon>Sesamum</taxon>
    </lineage>
</organism>
<dbReference type="RefSeq" id="XP_011089506.1">
    <property type="nucleotide sequence ID" value="XM_011091204.2"/>
</dbReference>
<dbReference type="OrthoDB" id="185373at2759"/>
<feature type="repeat" description="PPR" evidence="3">
    <location>
        <begin position="321"/>
        <end position="351"/>
    </location>
</feature>
<dbReference type="KEGG" id="sind:105170442"/>
<feature type="repeat" description="PPR" evidence="3">
    <location>
        <begin position="150"/>
        <end position="180"/>
    </location>
</feature>
<sequence length="534" mass="59181">MHQKAPILHHHSFTSTNYSELIDACTKGGVLKSGRVLHAHLIINGLAGSLQFASKLIAFYTRCKELAAARKLFDRIPKSKIRGWAAVIGSFARNGYYEEAMGVFEEMQKVGYNYDRIVLPSVLKACGQLSDWKTGEKIHAVVLKNEFEADAFVMCALIDMYSKCGMVEKAKRVFGAMVDKDLVALNAMVSGYVQNDSVKEALNLVEEMKFGGVQPDIVTWNTLISGFSQANDEVMVGKIFQIMETDGVKPDAVSWTSVISGLVQNFRSTRAYSAFGQMLKAGISPTTSTISSLLPASATIADLRRGKEIHGYSVVMGFVKDVYVRSALMDMYAKCGLISEAMSLFHGMSERNTVTWNSMIFGYANHGYCHEAIQLFNQMVREEERKLDHLTFTAALTACTHAGMVDQGKSLFQLMQQKYKIVPRTEHYACMVDLLGRAGKLDEAYDLIQRIPVDPDSFVWGALLGACRQHGCADLAEVAAEQLAKLEPKSSGSSTLLLNLYADSGRWGNAVKVKKMMKVRKLRSFPSRSWIQVL</sequence>
<feature type="repeat" description="PPR" evidence="3">
    <location>
        <begin position="216"/>
        <end position="250"/>
    </location>
</feature>
<dbReference type="InterPro" id="IPR011990">
    <property type="entry name" value="TPR-like_helical_dom_sf"/>
</dbReference>
<dbReference type="Proteomes" id="UP000504604">
    <property type="component" value="Linkage group LG9"/>
</dbReference>
<evidence type="ECO:0000256" key="1">
    <source>
        <dbReference type="ARBA" id="ARBA00022737"/>
    </source>
</evidence>
<accession>A0A6I9TSE0</accession>
<dbReference type="Gene3D" id="1.25.40.10">
    <property type="entry name" value="Tetratricopeptide repeat domain"/>
    <property type="match status" value="4"/>
</dbReference>
<dbReference type="Gramene" id="SIN_1024408.t">
    <property type="protein sequence ID" value="SIN_1024408.t.cds1"/>
    <property type="gene ID" value="SIN_1024408"/>
</dbReference>
<dbReference type="NCBIfam" id="TIGR00756">
    <property type="entry name" value="PPR"/>
    <property type="match status" value="8"/>
</dbReference>
<feature type="repeat" description="PPR" evidence="3">
    <location>
        <begin position="352"/>
        <end position="386"/>
    </location>
</feature>
<dbReference type="GO" id="GO:0003723">
    <property type="term" value="F:RNA binding"/>
    <property type="evidence" value="ECO:0007669"/>
    <property type="project" value="InterPro"/>
</dbReference>
<dbReference type="AlphaFoldDB" id="A0A6I9TSE0"/>
<dbReference type="GeneID" id="105170442"/>
<feature type="repeat" description="PPR" evidence="3">
    <location>
        <begin position="181"/>
        <end position="215"/>
    </location>
</feature>
<dbReference type="Pfam" id="PF20431">
    <property type="entry name" value="E_motif"/>
    <property type="match status" value="1"/>
</dbReference>
<dbReference type="SUPFAM" id="SSF48452">
    <property type="entry name" value="TPR-like"/>
    <property type="match status" value="1"/>
</dbReference>
<dbReference type="FunFam" id="1.25.40.10:FF:000285">
    <property type="entry name" value="Pentatricopeptide repeat-containing protein, chloroplastic"/>
    <property type="match status" value="1"/>
</dbReference>
<dbReference type="InterPro" id="IPR002885">
    <property type="entry name" value="PPR_rpt"/>
</dbReference>
<comment type="similarity">
    <text evidence="2">Belongs to the PPR family. PCMP-E subfamily.</text>
</comment>
<keyword evidence="1" id="KW-0677">Repeat</keyword>
<dbReference type="FunFam" id="1.25.40.10:FF:000212">
    <property type="entry name" value="Pentatricopeptide repeat-containing protein At2g03380, mitochondrial"/>
    <property type="match status" value="1"/>
</dbReference>
<dbReference type="Pfam" id="PF13041">
    <property type="entry name" value="PPR_2"/>
    <property type="match status" value="3"/>
</dbReference>
<feature type="repeat" description="PPR" evidence="3">
    <location>
        <begin position="80"/>
        <end position="114"/>
    </location>
</feature>
<dbReference type="Pfam" id="PF01535">
    <property type="entry name" value="PPR"/>
    <property type="match status" value="2"/>
</dbReference>
<name>A0A6I9TSE0_SESIN</name>
<feature type="repeat" description="PPR" evidence="3">
    <location>
        <begin position="251"/>
        <end position="285"/>
    </location>
</feature>
<dbReference type="InterPro" id="IPR046960">
    <property type="entry name" value="PPR_At4g14850-like_plant"/>
</dbReference>
<protein>
    <submittedName>
        <fullName evidence="5">Pentatricopeptide repeat-containing protein At5g59600</fullName>
    </submittedName>
</protein>
<gene>
    <name evidence="5" type="primary">LOC105170442</name>
</gene>
<dbReference type="InterPro" id="IPR046848">
    <property type="entry name" value="E_motif"/>
</dbReference>